<feature type="region of interest" description="Disordered" evidence="1">
    <location>
        <begin position="44"/>
        <end position="67"/>
    </location>
</feature>
<dbReference type="Proteomes" id="UP000053398">
    <property type="component" value="Unassembled WGS sequence"/>
</dbReference>
<feature type="signal peptide" evidence="2">
    <location>
        <begin position="1"/>
        <end position="19"/>
    </location>
</feature>
<evidence type="ECO:0008006" key="5">
    <source>
        <dbReference type="Google" id="ProtNLM"/>
    </source>
</evidence>
<dbReference type="AlphaFoldDB" id="A0A101QBR1"/>
<keyword evidence="4" id="KW-1185">Reference proteome</keyword>
<feature type="chain" id="PRO_5039339332" description="5'-nucleotidase" evidence="2">
    <location>
        <begin position="20"/>
        <end position="67"/>
    </location>
</feature>
<protein>
    <recommendedName>
        <fullName evidence="5">5'-nucleotidase</fullName>
    </recommendedName>
</protein>
<dbReference type="EMBL" id="LMWP01000017">
    <property type="protein sequence ID" value="KUN26885.1"/>
    <property type="molecule type" value="Genomic_DNA"/>
</dbReference>
<sequence length="67" mass="6768">MRNKLLRSMLAVAFSTVVAIGALSGLSGAKRDAAGDTTWGVAPRTVAMSDGSTGTAHSDGVDDTTWG</sequence>
<evidence type="ECO:0000256" key="2">
    <source>
        <dbReference type="SAM" id="SignalP"/>
    </source>
</evidence>
<accession>A0A101QBR1</accession>
<proteinExistence type="predicted"/>
<evidence type="ECO:0000313" key="4">
    <source>
        <dbReference type="Proteomes" id="UP000053398"/>
    </source>
</evidence>
<organism evidence="3 4">
    <name type="scientific">Streptomyces corchorusii</name>
    <name type="common">Streptomyces chibaensis</name>
    <dbReference type="NCBI Taxonomy" id="1903"/>
    <lineage>
        <taxon>Bacteria</taxon>
        <taxon>Bacillati</taxon>
        <taxon>Actinomycetota</taxon>
        <taxon>Actinomycetes</taxon>
        <taxon>Kitasatosporales</taxon>
        <taxon>Streptomycetaceae</taxon>
        <taxon>Streptomyces</taxon>
    </lineage>
</organism>
<name>A0A101QBR1_STRCK</name>
<evidence type="ECO:0000313" key="3">
    <source>
        <dbReference type="EMBL" id="KUN26885.1"/>
    </source>
</evidence>
<dbReference type="RefSeq" id="WP_041665386.1">
    <property type="nucleotide sequence ID" value="NZ_KQ948356.1"/>
</dbReference>
<reference evidence="3 4" key="1">
    <citation type="submission" date="2015-10" db="EMBL/GenBank/DDBJ databases">
        <title>Draft genome sequence of Streptomyces corchorusii DSM 40340, type strain for the species Streptomyces corchorusii.</title>
        <authorList>
            <person name="Ruckert C."/>
            <person name="Winkler A."/>
            <person name="Kalinowski J."/>
            <person name="Kampfer P."/>
            <person name="Glaeser S."/>
        </authorList>
    </citation>
    <scope>NUCLEOTIDE SEQUENCE [LARGE SCALE GENOMIC DNA]</scope>
    <source>
        <strain evidence="3 4">DSM 40340</strain>
    </source>
</reference>
<dbReference type="GeneID" id="96276499"/>
<evidence type="ECO:0000256" key="1">
    <source>
        <dbReference type="SAM" id="MobiDB-lite"/>
    </source>
</evidence>
<keyword evidence="2" id="KW-0732">Signal</keyword>
<gene>
    <name evidence="3" type="ORF">AQJ11_16485</name>
</gene>
<comment type="caution">
    <text evidence="3">The sequence shown here is derived from an EMBL/GenBank/DDBJ whole genome shotgun (WGS) entry which is preliminary data.</text>
</comment>